<gene>
    <name evidence="4" type="primary">20207586</name>
    <name evidence="3" type="ORF">HELRODRAFT_180147</name>
</gene>
<evidence type="ECO:0000313" key="4">
    <source>
        <dbReference type="EnsemblMetazoa" id="HelroP180147"/>
    </source>
</evidence>
<dbReference type="EnsemblMetazoa" id="HelroT180147">
    <property type="protein sequence ID" value="HelroP180147"/>
    <property type="gene ID" value="HelroG180147"/>
</dbReference>
<feature type="signal peptide" evidence="2">
    <location>
        <begin position="1"/>
        <end position="23"/>
    </location>
</feature>
<evidence type="ECO:0000313" key="3">
    <source>
        <dbReference type="EMBL" id="ESN94801.1"/>
    </source>
</evidence>
<dbReference type="EMBL" id="AMQM01007112">
    <property type="status" value="NOT_ANNOTATED_CDS"/>
    <property type="molecule type" value="Genomic_DNA"/>
</dbReference>
<keyword evidence="1" id="KW-0472">Membrane</keyword>
<dbReference type="KEGG" id="hro:HELRODRAFT_180147"/>
<evidence type="ECO:0000256" key="1">
    <source>
        <dbReference type="SAM" id="Phobius"/>
    </source>
</evidence>
<dbReference type="InParanoid" id="T1FFI7"/>
<keyword evidence="1" id="KW-0812">Transmembrane</keyword>
<feature type="transmembrane region" description="Helical" evidence="1">
    <location>
        <begin position="6"/>
        <end position="36"/>
    </location>
</feature>
<name>T1FFI7_HELRO</name>
<evidence type="ECO:0000313" key="5">
    <source>
        <dbReference type="Proteomes" id="UP000015101"/>
    </source>
</evidence>
<dbReference type="InterPro" id="IPR016186">
    <property type="entry name" value="C-type_lectin-like/link_sf"/>
</dbReference>
<accession>T1FFI7</accession>
<keyword evidence="1" id="KW-1133">Transmembrane helix</keyword>
<reference evidence="3 5" key="2">
    <citation type="journal article" date="2013" name="Nature">
        <title>Insights into bilaterian evolution from three spiralian genomes.</title>
        <authorList>
            <person name="Simakov O."/>
            <person name="Marletaz F."/>
            <person name="Cho S.J."/>
            <person name="Edsinger-Gonzales E."/>
            <person name="Havlak P."/>
            <person name="Hellsten U."/>
            <person name="Kuo D.H."/>
            <person name="Larsson T."/>
            <person name="Lv J."/>
            <person name="Arendt D."/>
            <person name="Savage R."/>
            <person name="Osoegawa K."/>
            <person name="de Jong P."/>
            <person name="Grimwood J."/>
            <person name="Chapman J.A."/>
            <person name="Shapiro H."/>
            <person name="Aerts A."/>
            <person name="Otillar R.P."/>
            <person name="Terry A.Y."/>
            <person name="Boore J.L."/>
            <person name="Grigoriev I.V."/>
            <person name="Lindberg D.R."/>
            <person name="Seaver E.C."/>
            <person name="Weisblat D.A."/>
            <person name="Putnam N.H."/>
            <person name="Rokhsar D.S."/>
        </authorList>
    </citation>
    <scope>NUCLEOTIDE SEQUENCE</scope>
</reference>
<sequence>MAQCKGLLHVLMALCFFALTVEGCLYGCFYFVYVVWSKFASSISRLFTTSNVSNIYILIETIIEMIADTCYSPTRKSISYWTAGHWDRTTNNFYWNRYTASINKTKIEFPAGIDVYLSNSNNNEDCLELVQNSDKFEVNDVSCNNLKIANSAVKLCSICQAL</sequence>
<dbReference type="AlphaFoldDB" id="T1FFI7"/>
<evidence type="ECO:0008006" key="6">
    <source>
        <dbReference type="Google" id="ProtNLM"/>
    </source>
</evidence>
<keyword evidence="5" id="KW-1185">Reference proteome</keyword>
<dbReference type="OrthoDB" id="5971046at2759"/>
<proteinExistence type="predicted"/>
<dbReference type="Proteomes" id="UP000015101">
    <property type="component" value="Unassembled WGS sequence"/>
</dbReference>
<protein>
    <recommendedName>
        <fullName evidence="6">C-type lectin domain-containing protein</fullName>
    </recommendedName>
</protein>
<dbReference type="EMBL" id="KB097563">
    <property type="protein sequence ID" value="ESN94801.1"/>
    <property type="molecule type" value="Genomic_DNA"/>
</dbReference>
<organism evidence="4 5">
    <name type="scientific">Helobdella robusta</name>
    <name type="common">Californian leech</name>
    <dbReference type="NCBI Taxonomy" id="6412"/>
    <lineage>
        <taxon>Eukaryota</taxon>
        <taxon>Metazoa</taxon>
        <taxon>Spiralia</taxon>
        <taxon>Lophotrochozoa</taxon>
        <taxon>Annelida</taxon>
        <taxon>Clitellata</taxon>
        <taxon>Hirudinea</taxon>
        <taxon>Rhynchobdellida</taxon>
        <taxon>Glossiphoniidae</taxon>
        <taxon>Helobdella</taxon>
    </lineage>
</organism>
<reference evidence="4" key="3">
    <citation type="submission" date="2015-06" db="UniProtKB">
        <authorList>
            <consortium name="EnsemblMetazoa"/>
        </authorList>
    </citation>
    <scope>IDENTIFICATION</scope>
</reference>
<dbReference type="RefSeq" id="XP_009027153.1">
    <property type="nucleotide sequence ID" value="XM_009028905.1"/>
</dbReference>
<dbReference type="HOGENOM" id="CLU_1526844_0_0_1"/>
<dbReference type="CTD" id="20207586"/>
<dbReference type="Gene3D" id="3.10.100.10">
    <property type="entry name" value="Mannose-Binding Protein A, subunit A"/>
    <property type="match status" value="1"/>
</dbReference>
<keyword evidence="2" id="KW-0732">Signal</keyword>
<evidence type="ECO:0000256" key="2">
    <source>
        <dbReference type="SAM" id="SignalP"/>
    </source>
</evidence>
<feature type="chain" id="PRO_5010980672" description="C-type lectin domain-containing protein" evidence="2">
    <location>
        <begin position="24"/>
        <end position="162"/>
    </location>
</feature>
<dbReference type="GeneID" id="20207586"/>
<reference evidence="5" key="1">
    <citation type="submission" date="2012-12" db="EMBL/GenBank/DDBJ databases">
        <authorList>
            <person name="Hellsten U."/>
            <person name="Grimwood J."/>
            <person name="Chapman J.A."/>
            <person name="Shapiro H."/>
            <person name="Aerts A."/>
            <person name="Otillar R.P."/>
            <person name="Terry A.Y."/>
            <person name="Boore J.L."/>
            <person name="Simakov O."/>
            <person name="Marletaz F."/>
            <person name="Cho S.-J."/>
            <person name="Edsinger-Gonzales E."/>
            <person name="Havlak P."/>
            <person name="Kuo D.-H."/>
            <person name="Larsson T."/>
            <person name="Lv J."/>
            <person name="Arendt D."/>
            <person name="Savage R."/>
            <person name="Osoegawa K."/>
            <person name="de Jong P."/>
            <person name="Lindberg D.R."/>
            <person name="Seaver E.C."/>
            <person name="Weisblat D.A."/>
            <person name="Putnam N.H."/>
            <person name="Grigoriev I.V."/>
            <person name="Rokhsar D.S."/>
        </authorList>
    </citation>
    <scope>NUCLEOTIDE SEQUENCE</scope>
</reference>